<dbReference type="SUPFAM" id="SSF56784">
    <property type="entry name" value="HAD-like"/>
    <property type="match status" value="1"/>
</dbReference>
<dbReference type="InterPro" id="IPR036412">
    <property type="entry name" value="HAD-like_sf"/>
</dbReference>
<dbReference type="PANTHER" id="PTHR43434">
    <property type="entry name" value="PHOSPHOGLYCOLATE PHOSPHATASE"/>
    <property type="match status" value="1"/>
</dbReference>
<dbReference type="Proteomes" id="UP000295517">
    <property type="component" value="Chromosome"/>
</dbReference>
<protein>
    <recommendedName>
        <fullName evidence="4">phosphoglycolate phosphatase</fullName>
        <ecNumber evidence="4">3.1.3.18</ecNumber>
    </recommendedName>
</protein>
<dbReference type="Gene3D" id="1.10.150.240">
    <property type="entry name" value="Putative phosphatase, domain 2"/>
    <property type="match status" value="1"/>
</dbReference>
<dbReference type="EMBL" id="CP038254">
    <property type="protein sequence ID" value="QBR82886.1"/>
    <property type="molecule type" value="Genomic_DNA"/>
</dbReference>
<evidence type="ECO:0000256" key="1">
    <source>
        <dbReference type="ARBA" id="ARBA00000830"/>
    </source>
</evidence>
<dbReference type="Pfam" id="PF13419">
    <property type="entry name" value="HAD_2"/>
    <property type="match status" value="1"/>
</dbReference>
<comment type="similarity">
    <text evidence="3">Belongs to the HAD-like hydrolase superfamily. CbbY/CbbZ/Gph/YieH family.</text>
</comment>
<evidence type="ECO:0000256" key="4">
    <source>
        <dbReference type="ARBA" id="ARBA00013078"/>
    </source>
</evidence>
<dbReference type="InterPro" id="IPR050155">
    <property type="entry name" value="HAD-like_hydrolase_sf"/>
</dbReference>
<dbReference type="GO" id="GO:0008967">
    <property type="term" value="F:phosphoglycolate phosphatase activity"/>
    <property type="evidence" value="ECO:0007669"/>
    <property type="project" value="UniProtKB-EC"/>
</dbReference>
<evidence type="ECO:0000313" key="5">
    <source>
        <dbReference type="EMBL" id="QBR82886.1"/>
    </source>
</evidence>
<dbReference type="CDD" id="cd01427">
    <property type="entry name" value="HAD_like"/>
    <property type="match status" value="1"/>
</dbReference>
<dbReference type="GO" id="GO:0006281">
    <property type="term" value="P:DNA repair"/>
    <property type="evidence" value="ECO:0007669"/>
    <property type="project" value="TreeGrafter"/>
</dbReference>
<evidence type="ECO:0000313" key="6">
    <source>
        <dbReference type="Proteomes" id="UP000295517"/>
    </source>
</evidence>
<keyword evidence="5" id="KW-0378">Hydrolase</keyword>
<accession>A0AAX1ECK6</accession>
<comment type="pathway">
    <text evidence="2">Organic acid metabolism; glycolate biosynthesis; glycolate from 2-phosphoglycolate: step 1/1.</text>
</comment>
<gene>
    <name evidence="5" type="ORF">E3983_00035</name>
</gene>
<dbReference type="AlphaFoldDB" id="A0AAX1ECK6"/>
<evidence type="ECO:0000256" key="2">
    <source>
        <dbReference type="ARBA" id="ARBA00004818"/>
    </source>
</evidence>
<dbReference type="InterPro" id="IPR041492">
    <property type="entry name" value="HAD_2"/>
</dbReference>
<dbReference type="SFLD" id="SFLDS00003">
    <property type="entry name" value="Haloacid_Dehalogenase"/>
    <property type="match status" value="1"/>
</dbReference>
<dbReference type="RefSeq" id="WP_135059404.1">
    <property type="nucleotide sequence ID" value="NZ_CP038254.1"/>
</dbReference>
<reference evidence="5 6" key="1">
    <citation type="submission" date="2019-03" db="EMBL/GenBank/DDBJ databases">
        <title>Diverse conjugative elements silence natural transformation in Legionella species.</title>
        <authorList>
            <person name="Durieux I."/>
            <person name="Ginevra C."/>
            <person name="Attaiech L."/>
            <person name="Picq K."/>
            <person name="Juan P.A."/>
            <person name="Jarraud S."/>
            <person name="Charpentier X."/>
        </authorList>
    </citation>
    <scope>NUCLEOTIDE SEQUENCE [LARGE SCALE GENOMIC DNA]</scope>
    <source>
        <strain evidence="5 6">HL-0427-4011</strain>
    </source>
</reference>
<dbReference type="InterPro" id="IPR023198">
    <property type="entry name" value="PGP-like_dom2"/>
</dbReference>
<dbReference type="InterPro" id="IPR023214">
    <property type="entry name" value="HAD_sf"/>
</dbReference>
<dbReference type="SFLD" id="SFLDG01129">
    <property type="entry name" value="C1.5:_HAD__Beta-PGM__Phosphata"/>
    <property type="match status" value="1"/>
</dbReference>
<dbReference type="PANTHER" id="PTHR43434:SF1">
    <property type="entry name" value="PHOSPHOGLYCOLATE PHOSPHATASE"/>
    <property type="match status" value="1"/>
</dbReference>
<proteinExistence type="inferred from homology"/>
<evidence type="ECO:0000256" key="3">
    <source>
        <dbReference type="ARBA" id="ARBA00006171"/>
    </source>
</evidence>
<organism evidence="5 6">
    <name type="scientific">Legionella israelensis</name>
    <dbReference type="NCBI Taxonomy" id="454"/>
    <lineage>
        <taxon>Bacteria</taxon>
        <taxon>Pseudomonadati</taxon>
        <taxon>Pseudomonadota</taxon>
        <taxon>Gammaproteobacteria</taxon>
        <taxon>Legionellales</taxon>
        <taxon>Legionellaceae</taxon>
        <taxon>Legionella</taxon>
    </lineage>
</organism>
<dbReference type="Gene3D" id="3.40.50.1000">
    <property type="entry name" value="HAD superfamily/HAD-like"/>
    <property type="match status" value="1"/>
</dbReference>
<name>A0AAX1ECK6_9GAMM</name>
<dbReference type="EC" id="3.1.3.18" evidence="4"/>
<sequence length="226" mass="25871">MGRYKTLLIFDIDGTLTATNEVDAKCFAKAICDYLKIDNLNTQWHQYKYSTDSGMLSEVFQNHCKREPFPEEITAIRNLFLELLISEFRAGNACTPIDGAVDILKLIEESEEYKAAIATGGWSRTANLKLNQANIPHQDLPKAYSDEHLNRTDIILQAAKKAQDSYQSDFEQMIYIGDRNWDYRASQQLGICFIGIGDYFRQANLPVPVFDHYHPPHAFLQRIAEL</sequence>
<comment type="catalytic activity">
    <reaction evidence="1">
        <text>2-phosphoglycolate + H2O = glycolate + phosphate</text>
        <dbReference type="Rhea" id="RHEA:14369"/>
        <dbReference type="ChEBI" id="CHEBI:15377"/>
        <dbReference type="ChEBI" id="CHEBI:29805"/>
        <dbReference type="ChEBI" id="CHEBI:43474"/>
        <dbReference type="ChEBI" id="CHEBI:58033"/>
        <dbReference type="EC" id="3.1.3.18"/>
    </reaction>
</comment>